<proteinExistence type="predicted"/>
<comment type="caution">
    <text evidence="2">The sequence shown here is derived from an EMBL/GenBank/DDBJ whole genome shotgun (WGS) entry which is preliminary data.</text>
</comment>
<feature type="signal peptide" evidence="1">
    <location>
        <begin position="1"/>
        <end position="20"/>
    </location>
</feature>
<name>A0ABX1R384_9ALTE</name>
<accession>A0ABX1R384</accession>
<protein>
    <submittedName>
        <fullName evidence="2">Uncharacterized protein</fullName>
    </submittedName>
</protein>
<keyword evidence="3" id="KW-1185">Reference proteome</keyword>
<reference evidence="2 3" key="1">
    <citation type="submission" date="2020-03" db="EMBL/GenBank/DDBJ databases">
        <title>Alteromonas ponticola sp. nov., isolated from seawater.</title>
        <authorList>
            <person name="Yoon J.-H."/>
            <person name="Kim Y.-O."/>
        </authorList>
    </citation>
    <scope>NUCLEOTIDE SEQUENCE [LARGE SCALE GENOMIC DNA]</scope>
    <source>
        <strain evidence="2 3">MYP5</strain>
    </source>
</reference>
<evidence type="ECO:0000256" key="1">
    <source>
        <dbReference type="SAM" id="SignalP"/>
    </source>
</evidence>
<evidence type="ECO:0000313" key="3">
    <source>
        <dbReference type="Proteomes" id="UP000709336"/>
    </source>
</evidence>
<evidence type="ECO:0000313" key="2">
    <source>
        <dbReference type="EMBL" id="NMH60106.1"/>
    </source>
</evidence>
<keyword evidence="1" id="KW-0732">Signal</keyword>
<gene>
    <name evidence="2" type="ORF">HCJ96_08765</name>
</gene>
<feature type="chain" id="PRO_5046561246" evidence="1">
    <location>
        <begin position="21"/>
        <end position="176"/>
    </location>
</feature>
<organism evidence="2 3">
    <name type="scientific">Alteromonas ponticola</name>
    <dbReference type="NCBI Taxonomy" id="2720613"/>
    <lineage>
        <taxon>Bacteria</taxon>
        <taxon>Pseudomonadati</taxon>
        <taxon>Pseudomonadota</taxon>
        <taxon>Gammaproteobacteria</taxon>
        <taxon>Alteromonadales</taxon>
        <taxon>Alteromonadaceae</taxon>
        <taxon>Alteromonas/Salinimonas group</taxon>
        <taxon>Alteromonas</taxon>
    </lineage>
</organism>
<dbReference type="RefSeq" id="WP_169210661.1">
    <property type="nucleotide sequence ID" value="NZ_JAATNW010000004.1"/>
</dbReference>
<dbReference type="EMBL" id="JAATNW010000004">
    <property type="protein sequence ID" value="NMH60106.1"/>
    <property type="molecule type" value="Genomic_DNA"/>
</dbReference>
<sequence>MKFSILVGSVALLCAATTQAESIEQALVKCSNVDNSLQRLVCFDKVAKDVQQYSGVEEAIKRGYSVPAGSVSAPRPAPRKSIETVTPAAEATPFGLEPKEQGEEIEEISATVASLDKAPRGELIITLSDGSVWRQRDSTHYKLKSGDVVNIERGMLGSFYLSKPDQNKRIKVKRTK</sequence>
<dbReference type="Proteomes" id="UP000709336">
    <property type="component" value="Unassembled WGS sequence"/>
</dbReference>